<dbReference type="EMBL" id="KN714691">
    <property type="protein sequence ID" value="KUI56683.1"/>
    <property type="molecule type" value="Genomic_DNA"/>
</dbReference>
<name>A0A194UYE9_CYTMA</name>
<organism evidence="2 3">
    <name type="scientific">Cytospora mali</name>
    <name type="common">Apple Valsa canker fungus</name>
    <name type="synonym">Valsa mali</name>
    <dbReference type="NCBI Taxonomy" id="578113"/>
    <lineage>
        <taxon>Eukaryota</taxon>
        <taxon>Fungi</taxon>
        <taxon>Dikarya</taxon>
        <taxon>Ascomycota</taxon>
        <taxon>Pezizomycotina</taxon>
        <taxon>Sordariomycetes</taxon>
        <taxon>Sordariomycetidae</taxon>
        <taxon>Diaporthales</taxon>
        <taxon>Cytosporaceae</taxon>
        <taxon>Cytospora</taxon>
    </lineage>
</organism>
<reference evidence="3" key="1">
    <citation type="submission" date="2014-12" db="EMBL/GenBank/DDBJ databases">
        <title>Genome Sequence of Valsa Canker Pathogens Uncovers a Specific Adaption of Colonization on Woody Bark.</title>
        <authorList>
            <person name="Yin Z."/>
            <person name="Liu H."/>
            <person name="Gao X."/>
            <person name="Li Z."/>
            <person name="Song N."/>
            <person name="Ke X."/>
            <person name="Dai Q."/>
            <person name="Wu Y."/>
            <person name="Sun Y."/>
            <person name="Xu J.-R."/>
            <person name="Kang Z.K."/>
            <person name="Wang L."/>
            <person name="Huang L."/>
        </authorList>
    </citation>
    <scope>NUCLEOTIDE SEQUENCE [LARGE SCALE GENOMIC DNA]</scope>
    <source>
        <strain evidence="3">SXYL134</strain>
    </source>
</reference>
<accession>A0A194UYE9</accession>
<feature type="region of interest" description="Disordered" evidence="1">
    <location>
        <begin position="44"/>
        <end position="67"/>
    </location>
</feature>
<evidence type="ECO:0000313" key="2">
    <source>
        <dbReference type="EMBL" id="KUI56683.1"/>
    </source>
</evidence>
<dbReference type="Proteomes" id="UP000078576">
    <property type="component" value="Unassembled WGS sequence"/>
</dbReference>
<protein>
    <submittedName>
        <fullName evidence="2">Uncharacterized protein</fullName>
    </submittedName>
</protein>
<dbReference type="AlphaFoldDB" id="A0A194UYE9"/>
<evidence type="ECO:0000313" key="3">
    <source>
        <dbReference type="Proteomes" id="UP000078576"/>
    </source>
</evidence>
<gene>
    <name evidence="2" type="ORF">VP1G_10835</name>
</gene>
<proteinExistence type="predicted"/>
<evidence type="ECO:0000256" key="1">
    <source>
        <dbReference type="SAM" id="MobiDB-lite"/>
    </source>
</evidence>
<sequence>MEDPKRRYVGHIDMHIVDDGKICKHLAKIWYKMEEGARFLDKAVRDVKRPREDTREREEKPRSLSER</sequence>
<keyword evidence="3" id="KW-1185">Reference proteome</keyword>